<sequence>MKSVDAGACGNLLHVFRNTPLGRETLMQFLYFCRTLAVGLTIYVPDAVRFLMYFDLDAVQVDLDRSYLNEPETAVDRVLALASEAGLKPRLLRPKNRTASDLPDIPTHFAFMCCPRSVSDLSSKIGLGCIGPKVRRIIRSADFPVLLSSPVFKPWKSVPVLFGGSDSALNAFRSGIEISRRSGYPLDFFIQLEQDPGYYEGRLREACLEKAVALYCRDRYQFAGGEFVHNLYDLPHDALVLSGAYGHGLIKNMLFGSKVERAQATLTNSMLVSGPHSAVSLN</sequence>
<dbReference type="AlphaFoldDB" id="A0A5K7YRI8"/>
<evidence type="ECO:0000313" key="1">
    <source>
        <dbReference type="EMBL" id="BBO71856.1"/>
    </source>
</evidence>
<accession>A0A5K7YRI8</accession>
<dbReference type="KEGG" id="dalk:DSCA_57860"/>
<keyword evidence="2" id="KW-1185">Reference proteome</keyword>
<organism evidence="1 2">
    <name type="scientific">Desulfosarcina alkanivorans</name>
    <dbReference type="NCBI Taxonomy" id="571177"/>
    <lineage>
        <taxon>Bacteria</taxon>
        <taxon>Pseudomonadati</taxon>
        <taxon>Thermodesulfobacteriota</taxon>
        <taxon>Desulfobacteria</taxon>
        <taxon>Desulfobacterales</taxon>
        <taxon>Desulfosarcinaceae</taxon>
        <taxon>Desulfosarcina</taxon>
    </lineage>
</organism>
<gene>
    <name evidence="1" type="ORF">DSCA_57860</name>
</gene>
<evidence type="ECO:0008006" key="3">
    <source>
        <dbReference type="Google" id="ProtNLM"/>
    </source>
</evidence>
<proteinExistence type="predicted"/>
<evidence type="ECO:0000313" key="2">
    <source>
        <dbReference type="Proteomes" id="UP000427906"/>
    </source>
</evidence>
<reference evidence="1 2" key="1">
    <citation type="submission" date="2019-11" db="EMBL/GenBank/DDBJ databases">
        <title>Comparative genomics of hydrocarbon-degrading Desulfosarcina strains.</title>
        <authorList>
            <person name="Watanabe M."/>
            <person name="Kojima H."/>
            <person name="Fukui M."/>
        </authorList>
    </citation>
    <scope>NUCLEOTIDE SEQUENCE [LARGE SCALE GENOMIC DNA]</scope>
    <source>
        <strain evidence="1 2">PL12</strain>
    </source>
</reference>
<dbReference type="Gene3D" id="3.40.50.12370">
    <property type="match status" value="1"/>
</dbReference>
<name>A0A5K7YRI8_9BACT</name>
<dbReference type="RefSeq" id="WP_155319635.1">
    <property type="nucleotide sequence ID" value="NZ_AP021874.1"/>
</dbReference>
<dbReference type="Proteomes" id="UP000427906">
    <property type="component" value="Chromosome"/>
</dbReference>
<protein>
    <recommendedName>
        <fullName evidence="3">Universal stress protein UspA</fullName>
    </recommendedName>
</protein>
<dbReference type="EMBL" id="AP021874">
    <property type="protein sequence ID" value="BBO71856.1"/>
    <property type="molecule type" value="Genomic_DNA"/>
</dbReference>
<dbReference type="OrthoDB" id="9804721at2"/>